<feature type="chain" id="PRO_5038887399" evidence="2">
    <location>
        <begin position="24"/>
        <end position="193"/>
    </location>
</feature>
<evidence type="ECO:0000313" key="3">
    <source>
        <dbReference type="EMBL" id="HIT59010.1"/>
    </source>
</evidence>
<feature type="signal peptide" evidence="2">
    <location>
        <begin position="1"/>
        <end position="23"/>
    </location>
</feature>
<dbReference type="InterPro" id="IPR035093">
    <property type="entry name" value="RelE/ParE_toxin_dom_sf"/>
</dbReference>
<dbReference type="PROSITE" id="PS51257">
    <property type="entry name" value="PROKAR_LIPOPROTEIN"/>
    <property type="match status" value="1"/>
</dbReference>
<evidence type="ECO:0000256" key="2">
    <source>
        <dbReference type="SAM" id="SignalP"/>
    </source>
</evidence>
<organism evidence="3 4">
    <name type="scientific">Candidatus Faeciplasma pullistercoris</name>
    <dbReference type="NCBI Taxonomy" id="2840800"/>
    <lineage>
        <taxon>Bacteria</taxon>
        <taxon>Bacillati</taxon>
        <taxon>Bacillota</taxon>
        <taxon>Clostridia</taxon>
        <taxon>Eubacteriales</taxon>
        <taxon>Oscillospiraceae</taxon>
        <taxon>Oscillospiraceae incertae sedis</taxon>
        <taxon>Candidatus Faeciplasma</taxon>
    </lineage>
</organism>
<evidence type="ECO:0000256" key="1">
    <source>
        <dbReference type="ARBA" id="ARBA00022649"/>
    </source>
</evidence>
<name>A0A9D1GVF7_9FIRM</name>
<protein>
    <submittedName>
        <fullName evidence="3">Type II toxin-antitoxin system RelE/ParE family toxin</fullName>
    </submittedName>
</protein>
<dbReference type="InterPro" id="IPR007712">
    <property type="entry name" value="RelE/ParE_toxin"/>
</dbReference>
<reference evidence="3" key="2">
    <citation type="journal article" date="2021" name="PeerJ">
        <title>Extensive microbial diversity within the chicken gut microbiome revealed by metagenomics and culture.</title>
        <authorList>
            <person name="Gilroy R."/>
            <person name="Ravi A."/>
            <person name="Getino M."/>
            <person name="Pursley I."/>
            <person name="Horton D.L."/>
            <person name="Alikhan N.F."/>
            <person name="Baker D."/>
            <person name="Gharbi K."/>
            <person name="Hall N."/>
            <person name="Watson M."/>
            <person name="Adriaenssens E.M."/>
            <person name="Foster-Nyarko E."/>
            <person name="Jarju S."/>
            <person name="Secka A."/>
            <person name="Antonio M."/>
            <person name="Oren A."/>
            <person name="Chaudhuri R.R."/>
            <person name="La Ragione R."/>
            <person name="Hildebrand F."/>
            <person name="Pallen M.J."/>
        </authorList>
    </citation>
    <scope>NUCLEOTIDE SEQUENCE</scope>
    <source>
        <strain evidence="3">CHK33-4379</strain>
    </source>
</reference>
<gene>
    <name evidence="3" type="ORF">IAC39_04810</name>
</gene>
<evidence type="ECO:0000313" key="4">
    <source>
        <dbReference type="Proteomes" id="UP000824136"/>
    </source>
</evidence>
<sequence length="193" mass="21706">MKKRKLRLSAVTAVMLCVLISAALLSSCTSGSKEDPWDHSAAFSSDILIPTDKEEVRFTGIEWTGESFSRDIDGNFTSQSEIVRVNTLDYHSVNTVVYDSVENALEGAVSYDRTNSAYYQLLTGEDNVWQLADFPEIGAPLSSIINLEVPYHFLVCGNYTTFYKVDGDEVHIIRVLHGRRNFMQILFGKSYDK</sequence>
<accession>A0A9D1GVF7</accession>
<proteinExistence type="predicted"/>
<dbReference type="EMBL" id="DVLL01000018">
    <property type="protein sequence ID" value="HIT59010.1"/>
    <property type="molecule type" value="Genomic_DNA"/>
</dbReference>
<keyword evidence="2" id="KW-0732">Signal</keyword>
<comment type="caution">
    <text evidence="3">The sequence shown here is derived from an EMBL/GenBank/DDBJ whole genome shotgun (WGS) entry which is preliminary data.</text>
</comment>
<keyword evidence="1" id="KW-1277">Toxin-antitoxin system</keyword>
<dbReference type="AlphaFoldDB" id="A0A9D1GVF7"/>
<dbReference type="Gene3D" id="3.30.2310.20">
    <property type="entry name" value="RelE-like"/>
    <property type="match status" value="1"/>
</dbReference>
<dbReference type="Proteomes" id="UP000824136">
    <property type="component" value="Unassembled WGS sequence"/>
</dbReference>
<dbReference type="Pfam" id="PF05016">
    <property type="entry name" value="ParE_toxin"/>
    <property type="match status" value="1"/>
</dbReference>
<reference evidence="3" key="1">
    <citation type="submission" date="2020-10" db="EMBL/GenBank/DDBJ databases">
        <authorList>
            <person name="Gilroy R."/>
        </authorList>
    </citation>
    <scope>NUCLEOTIDE SEQUENCE</scope>
    <source>
        <strain evidence="3">CHK33-4379</strain>
    </source>
</reference>